<dbReference type="EMBL" id="BAFE01000015">
    <property type="protein sequence ID" value="GAB47502.1"/>
    <property type="molecule type" value="Genomic_DNA"/>
</dbReference>
<gene>
    <name evidence="1" type="ORF">MOPEL_016_00050</name>
</gene>
<dbReference type="InterPro" id="IPR029044">
    <property type="entry name" value="Nucleotide-diphossugar_trans"/>
</dbReference>
<accession>H5UP44</accession>
<reference evidence="1 2" key="1">
    <citation type="submission" date="2012-02" db="EMBL/GenBank/DDBJ databases">
        <title>Whole genome shotgun sequence of Mobilicoccus pelagius NBRC 104925.</title>
        <authorList>
            <person name="Yoshida Y."/>
            <person name="Hosoyama A."/>
            <person name="Tsuchikane K."/>
            <person name="Katsumata H."/>
            <person name="Yamazaki S."/>
            <person name="Fujita N."/>
        </authorList>
    </citation>
    <scope>NUCLEOTIDE SEQUENCE [LARGE SCALE GENOMIC DNA]</scope>
    <source>
        <strain evidence="1 2">NBRC 104925</strain>
    </source>
</reference>
<evidence type="ECO:0000313" key="2">
    <source>
        <dbReference type="Proteomes" id="UP000004367"/>
    </source>
</evidence>
<dbReference type="OrthoDB" id="5139370at2"/>
<name>H5UP44_9MICO</name>
<dbReference type="Proteomes" id="UP000004367">
    <property type="component" value="Unassembled WGS sequence"/>
</dbReference>
<keyword evidence="2" id="KW-1185">Reference proteome</keyword>
<proteinExistence type="predicted"/>
<organism evidence="1 2">
    <name type="scientific">Mobilicoccus pelagius NBRC 104925</name>
    <dbReference type="NCBI Taxonomy" id="1089455"/>
    <lineage>
        <taxon>Bacteria</taxon>
        <taxon>Bacillati</taxon>
        <taxon>Actinomycetota</taxon>
        <taxon>Actinomycetes</taxon>
        <taxon>Micrococcales</taxon>
        <taxon>Dermatophilaceae</taxon>
        <taxon>Mobilicoccus</taxon>
    </lineage>
</organism>
<dbReference type="STRING" id="1089455.MOPEL_016_00050"/>
<dbReference type="SUPFAM" id="SSF53448">
    <property type="entry name" value="Nucleotide-diphospho-sugar transferases"/>
    <property type="match status" value="1"/>
</dbReference>
<dbReference type="eggNOG" id="COG0463">
    <property type="taxonomic scope" value="Bacteria"/>
</dbReference>
<evidence type="ECO:0008006" key="3">
    <source>
        <dbReference type="Google" id="ProtNLM"/>
    </source>
</evidence>
<sequence>METPSLTCCLVIGDDVRDLHGCLASLASLGDLLAGTVVVGMGVRARTLELARRAGAEVHERPDDGDLAAARNEAAGMAETEWVLVVEGDERVSADPALLAKLLEAQPGEVVRPDALQIEVVGTTDASPTREIRLYRTASCQFLGGVQPRLATRELGHTLRPLNPGGDVIRVTAAYAADPVGERTRLRRRESRTSRVVEVLDAAGTEGDELASALVERARARRALGDGNGALADLNRARALSCSDRYRDIAREELVGLLLEHRHFTGARTLIGQLRAGGNDSGYSDWLEAQVHAAEGQAADALRIVDRLREGGLLSRADGGVVAPPDILNETMILAARVHDYDKALECCLELVARHGQAHRYGRLLLKLWGHRSPEALAVELDRAGAPVESVAAALRQLPEPGPASAAALEAKKPRLTAVAASL</sequence>
<dbReference type="AlphaFoldDB" id="H5UP44"/>
<protein>
    <recommendedName>
        <fullName evidence="3">Glycosyltransferase 2-like domain-containing protein</fullName>
    </recommendedName>
</protein>
<evidence type="ECO:0000313" key="1">
    <source>
        <dbReference type="EMBL" id="GAB47502.1"/>
    </source>
</evidence>
<dbReference type="RefSeq" id="WP_009481400.1">
    <property type="nucleotide sequence ID" value="NZ_BAFE01000015.1"/>
</dbReference>
<dbReference type="Gene3D" id="3.90.550.10">
    <property type="entry name" value="Spore Coat Polysaccharide Biosynthesis Protein SpsA, Chain A"/>
    <property type="match status" value="1"/>
</dbReference>
<comment type="caution">
    <text evidence="1">The sequence shown here is derived from an EMBL/GenBank/DDBJ whole genome shotgun (WGS) entry which is preliminary data.</text>
</comment>